<sequence length="262" mass="29090">MRTRLEVCIDSVESAMIAQEGGADRLEICSNLVIGGTTPGVSQFKQIRKVCDIDLNVLIRPRFGDFLYTDAEFQMIAEDIRLFRELGADGVVVGCLKADGSLDSERMKFLREQAGPMQMTLHRAFDVCRDPYQTLEEAVSLGIDTILTSGQAPDCINGKAVLKKLLIQADGRIEILVGSGVNAEVIRQLAGEIHASSFHMSGKKMISSGMEYRNPEVHMGLPGIGEFDIFRTDQEEIRRARLVLEQQMNQDLIAIPEERESD</sequence>
<dbReference type="Gene3D" id="3.20.20.380">
    <property type="entry name" value="Copper homeostasis (CutC) domain"/>
    <property type="match status" value="1"/>
</dbReference>
<evidence type="ECO:0000313" key="3">
    <source>
        <dbReference type="EMBL" id="RRK34768.1"/>
    </source>
</evidence>
<evidence type="ECO:0000256" key="1">
    <source>
        <dbReference type="ARBA" id="ARBA00007768"/>
    </source>
</evidence>
<gene>
    <name evidence="2" type="primary">cutC</name>
    <name evidence="3" type="ORF">EBB54_28080</name>
</gene>
<evidence type="ECO:0000313" key="4">
    <source>
        <dbReference type="Proteomes" id="UP000274920"/>
    </source>
</evidence>
<dbReference type="GO" id="GO:0005737">
    <property type="term" value="C:cytoplasm"/>
    <property type="evidence" value="ECO:0007669"/>
    <property type="project" value="UniProtKB-SubCell"/>
</dbReference>
<dbReference type="SUPFAM" id="SSF110395">
    <property type="entry name" value="CutC-like"/>
    <property type="match status" value="1"/>
</dbReference>
<proteinExistence type="inferred from homology"/>
<evidence type="ECO:0000256" key="2">
    <source>
        <dbReference type="HAMAP-Rule" id="MF_00795"/>
    </source>
</evidence>
<dbReference type="Pfam" id="PF03932">
    <property type="entry name" value="CutC"/>
    <property type="match status" value="1"/>
</dbReference>
<dbReference type="InterPro" id="IPR005627">
    <property type="entry name" value="CutC-like"/>
</dbReference>
<protein>
    <recommendedName>
        <fullName evidence="2">PF03932 family protein CutC</fullName>
    </recommendedName>
</protein>
<dbReference type="Proteomes" id="UP000274920">
    <property type="component" value="Unassembled WGS sequence"/>
</dbReference>
<comment type="caution">
    <text evidence="3">The sequence shown here is derived from an EMBL/GenBank/DDBJ whole genome shotgun (WGS) entry which is preliminary data.</text>
</comment>
<dbReference type="InterPro" id="IPR036822">
    <property type="entry name" value="CutC-like_dom_sf"/>
</dbReference>
<dbReference type="HAMAP" id="MF_00795">
    <property type="entry name" value="CutC"/>
    <property type="match status" value="1"/>
</dbReference>
<dbReference type="GO" id="GO:0005507">
    <property type="term" value="F:copper ion binding"/>
    <property type="evidence" value="ECO:0007669"/>
    <property type="project" value="TreeGrafter"/>
</dbReference>
<reference evidence="3" key="1">
    <citation type="submission" date="2018-10" db="EMBL/GenBank/DDBJ databases">
        <title>Schaedlerella arabinophila gen. nov. sp. nov., isolated from the mouse intestinal tract and comparative analysis with the genome of the closely related altered Schaedler flora strain ASF502.</title>
        <authorList>
            <person name="Miyake S."/>
            <person name="Soh M."/>
            <person name="Seedorf H."/>
        </authorList>
    </citation>
    <scope>NUCLEOTIDE SEQUENCE [LARGE SCALE GENOMIC DNA]</scope>
    <source>
        <strain evidence="3">DSM 106076</strain>
    </source>
</reference>
<comment type="similarity">
    <text evidence="1 2">Belongs to the CutC family.</text>
</comment>
<dbReference type="AlphaFoldDB" id="A0A426DPS5"/>
<keyword evidence="2" id="KW-0963">Cytoplasm</keyword>
<name>A0A426DPS5_9FIRM</name>
<dbReference type="PANTHER" id="PTHR12598:SF0">
    <property type="entry name" value="COPPER HOMEOSTASIS PROTEIN CUTC HOMOLOG"/>
    <property type="match status" value="1"/>
</dbReference>
<dbReference type="FunFam" id="3.20.20.380:FF:000001">
    <property type="entry name" value="Copper homeostasis protein CutC"/>
    <property type="match status" value="1"/>
</dbReference>
<dbReference type="EMBL" id="RHJS01000002">
    <property type="protein sequence ID" value="RRK34768.1"/>
    <property type="molecule type" value="Genomic_DNA"/>
</dbReference>
<accession>A0A426DPS5</accession>
<comment type="subcellular location">
    <subcellularLocation>
        <location evidence="2">Cytoplasm</location>
    </subcellularLocation>
</comment>
<organism evidence="3 4">
    <name type="scientific">Schaedlerella arabinosiphila</name>
    <dbReference type="NCBI Taxonomy" id="2044587"/>
    <lineage>
        <taxon>Bacteria</taxon>
        <taxon>Bacillati</taxon>
        <taxon>Bacillota</taxon>
        <taxon>Clostridia</taxon>
        <taxon>Lachnospirales</taxon>
        <taxon>Lachnospiraceae</taxon>
        <taxon>Schaedlerella</taxon>
    </lineage>
</organism>
<dbReference type="PANTHER" id="PTHR12598">
    <property type="entry name" value="COPPER HOMEOSTASIS PROTEIN CUTC"/>
    <property type="match status" value="1"/>
</dbReference>
<keyword evidence="4" id="KW-1185">Reference proteome</keyword>
<dbReference type="RefSeq" id="WP_125129890.1">
    <property type="nucleotide sequence ID" value="NZ_RHJS01000002.1"/>
</dbReference>
<comment type="caution">
    <text evidence="2">Once thought to be involved in copper homeostasis, experiments in E.coli have shown this is not the case.</text>
</comment>